<evidence type="ECO:0000313" key="1">
    <source>
        <dbReference type="EMBL" id="WAQ81060.1"/>
    </source>
</evidence>
<protein>
    <submittedName>
        <fullName evidence="1">Uncharacterized protein</fullName>
    </submittedName>
</protein>
<proteinExistence type="predicted"/>
<evidence type="ECO:0000313" key="2">
    <source>
        <dbReference type="Proteomes" id="UP001164743"/>
    </source>
</evidence>
<dbReference type="GeneID" id="77806316"/>
<dbReference type="EMBL" id="CP110421">
    <property type="protein sequence ID" value="WAQ81060.1"/>
    <property type="molecule type" value="Genomic_DNA"/>
</dbReference>
<sequence>MALFTPIPEIYCKSMVPVDSTPLAEATNSMVKTSLLSITQTEPLGAILIPEIRDLIEATRAQTQVTLALQAECCATNQAVVALREESRATNQAVVALREESRANNQGIMTQLVTIDTRLGNIENRLTRIEEITNTQLNLGREMADHFGIPAPQVPAGHAPGRPGLQDRI</sequence>
<dbReference type="RefSeq" id="XP_053016615.1">
    <property type="nucleotide sequence ID" value="XM_053165421.1"/>
</dbReference>
<organism evidence="1 2">
    <name type="scientific">Puccinia triticina</name>
    <dbReference type="NCBI Taxonomy" id="208348"/>
    <lineage>
        <taxon>Eukaryota</taxon>
        <taxon>Fungi</taxon>
        <taxon>Dikarya</taxon>
        <taxon>Basidiomycota</taxon>
        <taxon>Pucciniomycotina</taxon>
        <taxon>Pucciniomycetes</taxon>
        <taxon>Pucciniales</taxon>
        <taxon>Pucciniaceae</taxon>
        <taxon>Puccinia</taxon>
    </lineage>
</organism>
<reference evidence="1" key="1">
    <citation type="submission" date="2022-10" db="EMBL/GenBank/DDBJ databases">
        <title>Puccinia triticina Genome sequencing and assembly.</title>
        <authorList>
            <person name="Li C."/>
        </authorList>
    </citation>
    <scope>NUCLEOTIDE SEQUENCE</scope>
    <source>
        <strain evidence="1">Pt15</strain>
    </source>
</reference>
<name>A0ABY7C8D3_9BASI</name>
<keyword evidence="2" id="KW-1185">Reference proteome</keyword>
<accession>A0ABY7C8D3</accession>
<gene>
    <name evidence="1" type="ORF">PtA15_1A398</name>
</gene>
<dbReference type="Proteomes" id="UP001164743">
    <property type="component" value="Chromosome 1A"/>
</dbReference>